<proteinExistence type="predicted"/>
<sequence length="218" mass="24602">MAGMWIMESPGRGSELRDATTVGVCPSISVPPSSRCQRIRGLDERLRNTGSVWPTANFHDTGIPRSGLTVAQEDAILHRVEETPEVSTRALVREMTSAKSTVHRLLRSERLYTFRYTTVQGLKPDDCQKRVAFCEWLLQQQNTDNGFIAHILWTDEACFTRDGVFNHHNSHMWSGRRNIRNVGVLTCGPAYSGIACLDHICCLNGSRDSRTWCFSMRS</sequence>
<dbReference type="Gene3D" id="3.30.420.10">
    <property type="entry name" value="Ribonuclease H-like superfamily/Ribonuclease H"/>
    <property type="match status" value="1"/>
</dbReference>
<organism evidence="1 2">
    <name type="scientific">Trichonephila clavata</name>
    <name type="common">Joro spider</name>
    <name type="synonym">Nephila clavata</name>
    <dbReference type="NCBI Taxonomy" id="2740835"/>
    <lineage>
        <taxon>Eukaryota</taxon>
        <taxon>Metazoa</taxon>
        <taxon>Ecdysozoa</taxon>
        <taxon>Arthropoda</taxon>
        <taxon>Chelicerata</taxon>
        <taxon>Arachnida</taxon>
        <taxon>Araneae</taxon>
        <taxon>Araneomorphae</taxon>
        <taxon>Entelegynae</taxon>
        <taxon>Araneoidea</taxon>
        <taxon>Nephilidae</taxon>
        <taxon>Trichonephila</taxon>
    </lineage>
</organism>
<evidence type="ECO:0000313" key="1">
    <source>
        <dbReference type="EMBL" id="GFQ90055.1"/>
    </source>
</evidence>
<accession>A0A8X6FUY9</accession>
<dbReference type="OrthoDB" id="6425040at2759"/>
<name>A0A8X6FUY9_TRICU</name>
<keyword evidence="2" id="KW-1185">Reference proteome</keyword>
<evidence type="ECO:0000313" key="2">
    <source>
        <dbReference type="Proteomes" id="UP000887116"/>
    </source>
</evidence>
<gene>
    <name evidence="1" type="primary">AVEN_116438_1</name>
    <name evidence="1" type="ORF">TNCT_314221</name>
</gene>
<reference evidence="1" key="1">
    <citation type="submission" date="2020-07" db="EMBL/GenBank/DDBJ databases">
        <title>Multicomponent nature underlies the extraordinary mechanical properties of spider dragline silk.</title>
        <authorList>
            <person name="Kono N."/>
            <person name="Nakamura H."/>
            <person name="Mori M."/>
            <person name="Yoshida Y."/>
            <person name="Ohtoshi R."/>
            <person name="Malay A.D."/>
            <person name="Moran D.A.P."/>
            <person name="Tomita M."/>
            <person name="Numata K."/>
            <person name="Arakawa K."/>
        </authorList>
    </citation>
    <scope>NUCLEOTIDE SEQUENCE</scope>
</reference>
<dbReference type="PANTHER" id="PTHR47326:SF1">
    <property type="entry name" value="HTH PSQ-TYPE DOMAIN-CONTAINING PROTEIN"/>
    <property type="match status" value="1"/>
</dbReference>
<evidence type="ECO:0008006" key="3">
    <source>
        <dbReference type="Google" id="ProtNLM"/>
    </source>
</evidence>
<dbReference type="PANTHER" id="PTHR47326">
    <property type="entry name" value="TRANSPOSABLE ELEMENT TC3 TRANSPOSASE-LIKE PROTEIN"/>
    <property type="match status" value="1"/>
</dbReference>
<comment type="caution">
    <text evidence="1">The sequence shown here is derived from an EMBL/GenBank/DDBJ whole genome shotgun (WGS) entry which is preliminary data.</text>
</comment>
<dbReference type="AlphaFoldDB" id="A0A8X6FUY9"/>
<dbReference type="Proteomes" id="UP000887116">
    <property type="component" value="Unassembled WGS sequence"/>
</dbReference>
<dbReference type="GO" id="GO:0003676">
    <property type="term" value="F:nucleic acid binding"/>
    <property type="evidence" value="ECO:0007669"/>
    <property type="project" value="InterPro"/>
</dbReference>
<dbReference type="InterPro" id="IPR036397">
    <property type="entry name" value="RNaseH_sf"/>
</dbReference>
<protein>
    <recommendedName>
        <fullName evidence="3">Transposase</fullName>
    </recommendedName>
</protein>
<dbReference type="EMBL" id="BMAO01023635">
    <property type="protein sequence ID" value="GFQ90055.1"/>
    <property type="molecule type" value="Genomic_DNA"/>
</dbReference>